<feature type="region of interest" description="Disordered" evidence="1">
    <location>
        <begin position="1"/>
        <end position="52"/>
    </location>
</feature>
<feature type="compositionally biased region" description="Polar residues" evidence="1">
    <location>
        <begin position="1"/>
        <end position="10"/>
    </location>
</feature>
<keyword evidence="3" id="KW-1185">Reference proteome</keyword>
<evidence type="ECO:0000313" key="2">
    <source>
        <dbReference type="EMBL" id="KAH3692560.1"/>
    </source>
</evidence>
<dbReference type="AlphaFoldDB" id="A0A9D3Y3V1"/>
<sequence length="99" mass="10950">MHPESQTGSGNRHCDRTNADVVPTVDGNSGGYTNYNPETAQATSTSISRHGTSTVETTQADCMQSVWESFRKQGISEQSTNILMCSWKRGTKKQYQVFI</sequence>
<evidence type="ECO:0000313" key="3">
    <source>
        <dbReference type="Proteomes" id="UP000828390"/>
    </source>
</evidence>
<dbReference type="Proteomes" id="UP000828390">
    <property type="component" value="Unassembled WGS sequence"/>
</dbReference>
<comment type="caution">
    <text evidence="2">The sequence shown here is derived from an EMBL/GenBank/DDBJ whole genome shotgun (WGS) entry which is preliminary data.</text>
</comment>
<evidence type="ECO:0000256" key="1">
    <source>
        <dbReference type="SAM" id="MobiDB-lite"/>
    </source>
</evidence>
<reference evidence="2" key="1">
    <citation type="journal article" date="2019" name="bioRxiv">
        <title>The Genome of the Zebra Mussel, Dreissena polymorpha: A Resource for Invasive Species Research.</title>
        <authorList>
            <person name="McCartney M.A."/>
            <person name="Auch B."/>
            <person name="Kono T."/>
            <person name="Mallez S."/>
            <person name="Zhang Y."/>
            <person name="Obille A."/>
            <person name="Becker A."/>
            <person name="Abrahante J.E."/>
            <person name="Garbe J."/>
            <person name="Badalamenti J.P."/>
            <person name="Herman A."/>
            <person name="Mangelson H."/>
            <person name="Liachko I."/>
            <person name="Sullivan S."/>
            <person name="Sone E.D."/>
            <person name="Koren S."/>
            <person name="Silverstein K.A.T."/>
            <person name="Beckman K.B."/>
            <person name="Gohl D.M."/>
        </authorList>
    </citation>
    <scope>NUCLEOTIDE SEQUENCE</scope>
    <source>
        <strain evidence="2">Duluth1</strain>
        <tissue evidence="2">Whole animal</tissue>
    </source>
</reference>
<feature type="compositionally biased region" description="Polar residues" evidence="1">
    <location>
        <begin position="31"/>
        <end position="52"/>
    </location>
</feature>
<gene>
    <name evidence="2" type="ORF">DPMN_193108</name>
</gene>
<name>A0A9D3Y3V1_DREPO</name>
<dbReference type="EMBL" id="JAIWYP010000021">
    <property type="protein sequence ID" value="KAH3692560.1"/>
    <property type="molecule type" value="Genomic_DNA"/>
</dbReference>
<accession>A0A9D3Y3V1</accession>
<reference evidence="2" key="2">
    <citation type="submission" date="2020-11" db="EMBL/GenBank/DDBJ databases">
        <authorList>
            <person name="McCartney M.A."/>
            <person name="Auch B."/>
            <person name="Kono T."/>
            <person name="Mallez S."/>
            <person name="Becker A."/>
            <person name="Gohl D.M."/>
            <person name="Silverstein K.A.T."/>
            <person name="Koren S."/>
            <person name="Bechman K.B."/>
            <person name="Herman A."/>
            <person name="Abrahante J.E."/>
            <person name="Garbe J."/>
        </authorList>
    </citation>
    <scope>NUCLEOTIDE SEQUENCE</scope>
    <source>
        <strain evidence="2">Duluth1</strain>
        <tissue evidence="2">Whole animal</tissue>
    </source>
</reference>
<organism evidence="2 3">
    <name type="scientific">Dreissena polymorpha</name>
    <name type="common">Zebra mussel</name>
    <name type="synonym">Mytilus polymorpha</name>
    <dbReference type="NCBI Taxonomy" id="45954"/>
    <lineage>
        <taxon>Eukaryota</taxon>
        <taxon>Metazoa</taxon>
        <taxon>Spiralia</taxon>
        <taxon>Lophotrochozoa</taxon>
        <taxon>Mollusca</taxon>
        <taxon>Bivalvia</taxon>
        <taxon>Autobranchia</taxon>
        <taxon>Heteroconchia</taxon>
        <taxon>Euheterodonta</taxon>
        <taxon>Imparidentia</taxon>
        <taxon>Neoheterodontei</taxon>
        <taxon>Myida</taxon>
        <taxon>Dreissenoidea</taxon>
        <taxon>Dreissenidae</taxon>
        <taxon>Dreissena</taxon>
    </lineage>
</organism>
<protein>
    <submittedName>
        <fullName evidence="2">Uncharacterized protein</fullName>
    </submittedName>
</protein>
<proteinExistence type="predicted"/>